<dbReference type="Proteomes" id="UP000285456">
    <property type="component" value="Unassembled WGS sequence"/>
</dbReference>
<evidence type="ECO:0000256" key="6">
    <source>
        <dbReference type="ARBA" id="ARBA00023125"/>
    </source>
</evidence>
<dbReference type="InterPro" id="IPR048714">
    <property type="entry name" value="DpiA-like_HTH"/>
</dbReference>
<dbReference type="SUPFAM" id="SSF46785">
    <property type="entry name" value="Winged helix' DNA-binding domain"/>
    <property type="match status" value="1"/>
</dbReference>
<evidence type="ECO:0000256" key="5">
    <source>
        <dbReference type="ARBA" id="ARBA00023015"/>
    </source>
</evidence>
<gene>
    <name evidence="11" type="ORF">D1B32_03560</name>
</gene>
<dbReference type="GO" id="GO:0003700">
    <property type="term" value="F:DNA-binding transcription factor activity"/>
    <property type="evidence" value="ECO:0007669"/>
    <property type="project" value="InterPro"/>
</dbReference>
<proteinExistence type="predicted"/>
<feature type="domain" description="Response regulatory" evidence="10">
    <location>
        <begin position="6"/>
        <end position="124"/>
    </location>
</feature>
<dbReference type="InterPro" id="IPR051271">
    <property type="entry name" value="2C-system_Tx_regulators"/>
</dbReference>
<keyword evidence="5" id="KW-0805">Transcription regulation</keyword>
<keyword evidence="6" id="KW-0238">DNA-binding</keyword>
<dbReference type="OrthoDB" id="9759232at2"/>
<dbReference type="Pfam" id="PF20714">
    <property type="entry name" value="HTH_64"/>
    <property type="match status" value="1"/>
</dbReference>
<comment type="subcellular location">
    <subcellularLocation>
        <location evidence="1">Cytoplasm</location>
    </subcellularLocation>
</comment>
<dbReference type="AlphaFoldDB" id="A0A417YLL4"/>
<dbReference type="EMBL" id="QWEH01000002">
    <property type="protein sequence ID" value="RHW34262.1"/>
    <property type="molecule type" value="Genomic_DNA"/>
</dbReference>
<keyword evidence="12" id="KW-1185">Reference proteome</keyword>
<dbReference type="CDD" id="cd19925">
    <property type="entry name" value="REC_citrate_TCS"/>
    <property type="match status" value="1"/>
</dbReference>
<evidence type="ECO:0000313" key="11">
    <source>
        <dbReference type="EMBL" id="RHW34262.1"/>
    </source>
</evidence>
<keyword evidence="7" id="KW-0010">Activator</keyword>
<sequence length="239" mass="27577">MHEAYRVLIVEDDFRIANINRQFVEKVDGFIVSDTVRTGEEALAFLSEGNELPDIILLDIYIPDVEDLNLFWEIRSTYKEIDIIVITAAKEVETIQEVVRGGVFDYIIKPVDVTRFEQMLTRYKERRHLLSSVKEMEQGDIDAMFWSKRATIPKKQRAGLPKGIDAITLKEITSLLKTEQSGGVTAVELSKQIGTSRSTARRYLEYLVSIDQVETRLKYGTVGRPERRYFPCETYEQND</sequence>
<name>A0A417YLL4_9BACI</name>
<dbReference type="GO" id="GO:0003677">
    <property type="term" value="F:DNA binding"/>
    <property type="evidence" value="ECO:0007669"/>
    <property type="project" value="UniProtKB-KW"/>
</dbReference>
<evidence type="ECO:0000256" key="1">
    <source>
        <dbReference type="ARBA" id="ARBA00004496"/>
    </source>
</evidence>
<keyword evidence="4" id="KW-0902">Two-component regulatory system</keyword>
<reference evidence="11 12" key="1">
    <citation type="journal article" date="2007" name="Int. J. Syst. Evol. Microbiol.">
        <title>Oceanobacillus profundus sp. nov., isolated from a deep-sea sediment core.</title>
        <authorList>
            <person name="Kim Y.G."/>
            <person name="Choi D.H."/>
            <person name="Hyun S."/>
            <person name="Cho B.C."/>
        </authorList>
    </citation>
    <scope>NUCLEOTIDE SEQUENCE [LARGE SCALE GENOMIC DNA]</scope>
    <source>
        <strain evidence="11 12">DSM 18246</strain>
    </source>
</reference>
<evidence type="ECO:0000313" key="12">
    <source>
        <dbReference type="Proteomes" id="UP000285456"/>
    </source>
</evidence>
<evidence type="ECO:0000256" key="9">
    <source>
        <dbReference type="PROSITE-ProRule" id="PRU00169"/>
    </source>
</evidence>
<dbReference type="PANTHER" id="PTHR45526:SF6">
    <property type="entry name" value="TRANSCRIPTIONAL REGULATORY PROTEIN CITT"/>
    <property type="match status" value="1"/>
</dbReference>
<dbReference type="InterPro" id="IPR011006">
    <property type="entry name" value="CheY-like_superfamily"/>
</dbReference>
<protein>
    <submittedName>
        <fullName evidence="11">Response regulator</fullName>
    </submittedName>
</protein>
<dbReference type="SUPFAM" id="SSF52172">
    <property type="entry name" value="CheY-like"/>
    <property type="match status" value="1"/>
</dbReference>
<evidence type="ECO:0000256" key="3">
    <source>
        <dbReference type="ARBA" id="ARBA00022553"/>
    </source>
</evidence>
<dbReference type="PANTHER" id="PTHR45526">
    <property type="entry name" value="TRANSCRIPTIONAL REGULATORY PROTEIN DPIA"/>
    <property type="match status" value="1"/>
</dbReference>
<dbReference type="Gene3D" id="3.40.50.2300">
    <property type="match status" value="1"/>
</dbReference>
<dbReference type="RefSeq" id="WP_095309894.1">
    <property type="nucleotide sequence ID" value="NZ_PHUT01000002.1"/>
</dbReference>
<dbReference type="GO" id="GO:0000156">
    <property type="term" value="F:phosphorelay response regulator activity"/>
    <property type="evidence" value="ECO:0007669"/>
    <property type="project" value="TreeGrafter"/>
</dbReference>
<evidence type="ECO:0000256" key="2">
    <source>
        <dbReference type="ARBA" id="ARBA00022490"/>
    </source>
</evidence>
<evidence type="ECO:0000256" key="4">
    <source>
        <dbReference type="ARBA" id="ARBA00023012"/>
    </source>
</evidence>
<dbReference type="InterPro" id="IPR024187">
    <property type="entry name" value="Sig_transdc_resp-reg_cit/mal"/>
</dbReference>
<comment type="caution">
    <text evidence="11">The sequence shown here is derived from an EMBL/GenBank/DDBJ whole genome shotgun (WGS) entry which is preliminary data.</text>
</comment>
<keyword evidence="3 9" id="KW-0597">Phosphoprotein</keyword>
<evidence type="ECO:0000259" key="10">
    <source>
        <dbReference type="PROSITE" id="PS50110"/>
    </source>
</evidence>
<feature type="modified residue" description="4-aspartylphosphate" evidence="9">
    <location>
        <position position="59"/>
    </location>
</feature>
<evidence type="ECO:0000256" key="8">
    <source>
        <dbReference type="ARBA" id="ARBA00023163"/>
    </source>
</evidence>
<dbReference type="PIRSF" id="PIRSF006171">
    <property type="entry name" value="RR_citrat_malat"/>
    <property type="match status" value="1"/>
</dbReference>
<keyword evidence="2" id="KW-0963">Cytoplasm</keyword>
<organism evidence="11 12">
    <name type="scientific">Oceanobacillus profundus</name>
    <dbReference type="NCBI Taxonomy" id="372463"/>
    <lineage>
        <taxon>Bacteria</taxon>
        <taxon>Bacillati</taxon>
        <taxon>Bacillota</taxon>
        <taxon>Bacilli</taxon>
        <taxon>Bacillales</taxon>
        <taxon>Bacillaceae</taxon>
        <taxon>Oceanobacillus</taxon>
    </lineage>
</organism>
<dbReference type="SMART" id="SM00448">
    <property type="entry name" value="REC"/>
    <property type="match status" value="1"/>
</dbReference>
<dbReference type="InterPro" id="IPR001789">
    <property type="entry name" value="Sig_transdc_resp-reg_receiver"/>
</dbReference>
<dbReference type="InterPro" id="IPR036390">
    <property type="entry name" value="WH_DNA-bd_sf"/>
</dbReference>
<evidence type="ECO:0000256" key="7">
    <source>
        <dbReference type="ARBA" id="ARBA00023159"/>
    </source>
</evidence>
<dbReference type="GO" id="GO:0005737">
    <property type="term" value="C:cytoplasm"/>
    <property type="evidence" value="ECO:0007669"/>
    <property type="project" value="UniProtKB-SubCell"/>
</dbReference>
<accession>A0A417YLL4</accession>
<keyword evidence="8" id="KW-0804">Transcription</keyword>
<dbReference type="Pfam" id="PF00072">
    <property type="entry name" value="Response_reg"/>
    <property type="match status" value="1"/>
</dbReference>
<dbReference type="PROSITE" id="PS50110">
    <property type="entry name" value="RESPONSE_REGULATORY"/>
    <property type="match status" value="1"/>
</dbReference>